<dbReference type="SUPFAM" id="SSF53098">
    <property type="entry name" value="Ribonuclease H-like"/>
    <property type="match status" value="2"/>
</dbReference>
<dbReference type="Pfam" id="PF05699">
    <property type="entry name" value="Dimer_Tnp_hAT"/>
    <property type="match status" value="1"/>
</dbReference>
<dbReference type="PANTHER" id="PTHR46481:SF6">
    <property type="entry name" value="ZINC FINGER BED DOMAIN-CONTAINING PROTEIN RICESLEEPER 2-LIKE"/>
    <property type="match status" value="1"/>
</dbReference>
<dbReference type="EnsemblPlants" id="AUR62004707-RA">
    <property type="protein sequence ID" value="AUR62004707-RA:cds"/>
    <property type="gene ID" value="AUR62004707"/>
</dbReference>
<reference evidence="3" key="1">
    <citation type="journal article" date="2017" name="Nature">
        <title>The genome of Chenopodium quinoa.</title>
        <authorList>
            <person name="Jarvis D.E."/>
            <person name="Ho Y.S."/>
            <person name="Lightfoot D.J."/>
            <person name="Schmoeckel S.M."/>
            <person name="Li B."/>
            <person name="Borm T.J.A."/>
            <person name="Ohyanagi H."/>
            <person name="Mineta K."/>
            <person name="Michell C.T."/>
            <person name="Saber N."/>
            <person name="Kharbatia N.M."/>
            <person name="Rupper R.R."/>
            <person name="Sharp A.R."/>
            <person name="Dally N."/>
            <person name="Boughton B.A."/>
            <person name="Woo Y.H."/>
            <person name="Gao G."/>
            <person name="Schijlen E.G.W.M."/>
            <person name="Guo X."/>
            <person name="Momin A.A."/>
            <person name="Negrao S."/>
            <person name="Al-Babili S."/>
            <person name="Gehring C."/>
            <person name="Roessner U."/>
            <person name="Jung C."/>
            <person name="Murphy K."/>
            <person name="Arold S.T."/>
            <person name="Gojobori T."/>
            <person name="van der Linden C.G."/>
            <person name="van Loo E.N."/>
            <person name="Jellen E.N."/>
            <person name="Maughan P.J."/>
            <person name="Tester M."/>
        </authorList>
    </citation>
    <scope>NUCLEOTIDE SEQUENCE [LARGE SCALE GENOMIC DNA]</scope>
    <source>
        <strain evidence="3">cv. PI 614886</strain>
    </source>
</reference>
<evidence type="ECO:0000313" key="4">
    <source>
        <dbReference type="Proteomes" id="UP000596660"/>
    </source>
</evidence>
<accession>A0A803L097</accession>
<dbReference type="InterPro" id="IPR052035">
    <property type="entry name" value="ZnF_BED_domain_contain"/>
</dbReference>
<dbReference type="Gramene" id="AUR62004707-RA">
    <property type="protein sequence ID" value="AUR62004707-RA:cds"/>
    <property type="gene ID" value="AUR62004707"/>
</dbReference>
<dbReference type="InterPro" id="IPR012337">
    <property type="entry name" value="RNaseH-like_sf"/>
</dbReference>
<feature type="region of interest" description="Disordered" evidence="1">
    <location>
        <begin position="223"/>
        <end position="250"/>
    </location>
</feature>
<keyword evidence="4" id="KW-1185">Reference proteome</keyword>
<dbReference type="AlphaFoldDB" id="A0A803L097"/>
<protein>
    <recommendedName>
        <fullName evidence="2">HAT C-terminal dimerisation domain-containing protein</fullName>
    </recommendedName>
</protein>
<name>A0A803L097_CHEQI</name>
<evidence type="ECO:0000259" key="2">
    <source>
        <dbReference type="Pfam" id="PF05699"/>
    </source>
</evidence>
<dbReference type="PANTHER" id="PTHR46481">
    <property type="entry name" value="ZINC FINGER BED DOMAIN-CONTAINING PROTEIN 4"/>
    <property type="match status" value="1"/>
</dbReference>
<dbReference type="GO" id="GO:0046983">
    <property type="term" value="F:protein dimerization activity"/>
    <property type="evidence" value="ECO:0007669"/>
    <property type="project" value="InterPro"/>
</dbReference>
<evidence type="ECO:0000256" key="1">
    <source>
        <dbReference type="SAM" id="MobiDB-lite"/>
    </source>
</evidence>
<dbReference type="InterPro" id="IPR008906">
    <property type="entry name" value="HATC_C_dom"/>
</dbReference>
<proteinExistence type="predicted"/>
<reference evidence="3" key="2">
    <citation type="submission" date="2021-03" db="UniProtKB">
        <authorList>
            <consortium name="EnsemblPlants"/>
        </authorList>
    </citation>
    <scope>IDENTIFICATION</scope>
</reference>
<evidence type="ECO:0000313" key="3">
    <source>
        <dbReference type="EnsemblPlants" id="AUR62004707-RA:cds"/>
    </source>
</evidence>
<feature type="compositionally biased region" description="Low complexity" evidence="1">
    <location>
        <begin position="223"/>
        <end position="238"/>
    </location>
</feature>
<dbReference type="OMA" id="KECEYVD"/>
<dbReference type="Proteomes" id="UP000596660">
    <property type="component" value="Unplaced"/>
</dbReference>
<feature type="domain" description="HAT C-terminal dimerisation" evidence="2">
    <location>
        <begin position="109"/>
        <end position="191"/>
    </location>
</feature>
<sequence length="250" mass="27725">MSMTLDNASANDVFVDCLKGNLDLLCDGAYFHIRCCCHILNLVVQEGHKEVDEAVCKVRETLKYCKGSQSREQRFLDCIAYVLLCSSKRLRQDVPTQWNSTYMITPKSELEVFLEEPLIPRVNELDILDFWKSSQFRFPVLSLMARDILCMPISTVASESAFGIGGRVLDPIRSSLKPSVVEALICLRDWLYGKEANEIVGVEDICDNIMNLKLDIDDTSCPSTTPSPVSASGSGSTPCSTSKPAVNVLD</sequence>
<organism evidence="3 4">
    <name type="scientific">Chenopodium quinoa</name>
    <name type="common">Quinoa</name>
    <dbReference type="NCBI Taxonomy" id="63459"/>
    <lineage>
        <taxon>Eukaryota</taxon>
        <taxon>Viridiplantae</taxon>
        <taxon>Streptophyta</taxon>
        <taxon>Embryophyta</taxon>
        <taxon>Tracheophyta</taxon>
        <taxon>Spermatophyta</taxon>
        <taxon>Magnoliopsida</taxon>
        <taxon>eudicotyledons</taxon>
        <taxon>Gunneridae</taxon>
        <taxon>Pentapetalae</taxon>
        <taxon>Caryophyllales</taxon>
        <taxon>Chenopodiaceae</taxon>
        <taxon>Chenopodioideae</taxon>
        <taxon>Atripliceae</taxon>
        <taxon>Chenopodium</taxon>
    </lineage>
</organism>